<reference evidence="1" key="1">
    <citation type="submission" date="2020-10" db="EMBL/GenBank/DDBJ databases">
        <authorList>
            <person name="Lu T."/>
            <person name="Wang Q."/>
            <person name="Han X."/>
        </authorList>
    </citation>
    <scope>NUCLEOTIDE SEQUENCE</scope>
    <source>
        <strain evidence="1">WQ 117</strain>
    </source>
</reference>
<sequence length="401" mass="47471">MVNKILIVCFDTPYPSNYGGVVDIERKFAYYKNNNIKVDIICTCFDQNRKKYFEEFIKSNQTIICNYYIELISVSILKIYKFISSIPFSVNVRAINYNNIEFLKTEKYSLVLIEHLKSTKNLELLANIINKGSDKPPFWLRLHNDEAEYYYNMYKSSSSPKKIFFWSESLKYNKYQKKILNNKFYEGFLYISTEDKINLEKLTYQNSKNILLPIFYKSKSLKENVHKKIDFFYVGNLDLDDNLRAIHKINTFILDHDLMHYNITIAGKCTSVERQEIIKQIFSLHYNIQFKFNVSKAELHELYVSSKFFLNFSSNGSGVKTKLIEALDYRNLIISNNEGVKGSGYEDIVFNNNSIDINYLHQLLTNNKSYSLYLERVSNLLILKEEEVVKQYDYWLFNKIV</sequence>
<dbReference type="RefSeq" id="WP_194182139.1">
    <property type="nucleotide sequence ID" value="NZ_JADGIK010000002.1"/>
</dbReference>
<organism evidence="1 2">
    <name type="scientific">Faecalibacter rhinopitheci</name>
    <dbReference type="NCBI Taxonomy" id="2779678"/>
    <lineage>
        <taxon>Bacteria</taxon>
        <taxon>Pseudomonadati</taxon>
        <taxon>Bacteroidota</taxon>
        <taxon>Flavobacteriia</taxon>
        <taxon>Flavobacteriales</taxon>
        <taxon>Weeksellaceae</taxon>
        <taxon>Faecalibacter</taxon>
    </lineage>
</organism>
<keyword evidence="2" id="KW-1185">Reference proteome</keyword>
<dbReference type="EMBL" id="JADGIK010000002">
    <property type="protein sequence ID" value="MBF0596609.1"/>
    <property type="molecule type" value="Genomic_DNA"/>
</dbReference>
<evidence type="ECO:0000313" key="2">
    <source>
        <dbReference type="Proteomes" id="UP000608754"/>
    </source>
</evidence>
<proteinExistence type="predicted"/>
<dbReference type="Proteomes" id="UP000608754">
    <property type="component" value="Unassembled WGS sequence"/>
</dbReference>
<comment type="caution">
    <text evidence="1">The sequence shown here is derived from an EMBL/GenBank/DDBJ whole genome shotgun (WGS) entry which is preliminary data.</text>
</comment>
<dbReference type="AlphaFoldDB" id="A0A8J7FNY7"/>
<name>A0A8J7FNY7_9FLAO</name>
<dbReference type="Gene3D" id="3.40.50.2000">
    <property type="entry name" value="Glycogen Phosphorylase B"/>
    <property type="match status" value="1"/>
</dbReference>
<accession>A0A8J7FNY7</accession>
<dbReference type="SUPFAM" id="SSF53756">
    <property type="entry name" value="UDP-Glycosyltransferase/glycogen phosphorylase"/>
    <property type="match status" value="1"/>
</dbReference>
<gene>
    <name evidence="1" type="ORF">IM532_03910</name>
</gene>
<protein>
    <submittedName>
        <fullName evidence="1">Glycosyltransferase</fullName>
    </submittedName>
</protein>
<evidence type="ECO:0000313" key="1">
    <source>
        <dbReference type="EMBL" id="MBF0596609.1"/>
    </source>
</evidence>